<feature type="transmembrane region" description="Helical" evidence="1">
    <location>
        <begin position="817"/>
        <end position="837"/>
    </location>
</feature>
<organism evidence="3 4">
    <name type="scientific">Thorsellia kenyensis</name>
    <dbReference type="NCBI Taxonomy" id="1549888"/>
    <lineage>
        <taxon>Bacteria</taxon>
        <taxon>Pseudomonadati</taxon>
        <taxon>Pseudomonadota</taxon>
        <taxon>Gammaproteobacteria</taxon>
        <taxon>Enterobacterales</taxon>
        <taxon>Thorselliaceae</taxon>
        <taxon>Thorsellia</taxon>
    </lineage>
</organism>
<keyword evidence="1" id="KW-1133">Transmembrane helix</keyword>
<feature type="domain" description="Toxin VasX N-terminal region" evidence="2">
    <location>
        <begin position="7"/>
        <end position="168"/>
    </location>
</feature>
<keyword evidence="1" id="KW-0472">Membrane</keyword>
<dbReference type="RefSeq" id="WP_385877061.1">
    <property type="nucleotide sequence ID" value="NZ_JBHLXE010000086.1"/>
</dbReference>
<keyword evidence="4" id="KW-1185">Reference proteome</keyword>
<proteinExistence type="predicted"/>
<dbReference type="Pfam" id="PF20249">
    <property type="entry name" value="VasX_N"/>
    <property type="match status" value="1"/>
</dbReference>
<evidence type="ECO:0000313" key="3">
    <source>
        <dbReference type="EMBL" id="MFC0179947.1"/>
    </source>
</evidence>
<reference evidence="3 4" key="1">
    <citation type="submission" date="2024-09" db="EMBL/GenBank/DDBJ databases">
        <authorList>
            <person name="Sun Q."/>
            <person name="Mori K."/>
        </authorList>
    </citation>
    <scope>NUCLEOTIDE SEQUENCE [LARGE SCALE GENOMIC DNA]</scope>
    <source>
        <strain evidence="3 4">CCM 8545</strain>
    </source>
</reference>
<dbReference type="CDD" id="cd20707">
    <property type="entry name" value="MIX_III"/>
    <property type="match status" value="1"/>
</dbReference>
<dbReference type="InterPro" id="IPR046864">
    <property type="entry name" value="VasX_N"/>
</dbReference>
<accession>A0ABV6CAE3</accession>
<dbReference type="EMBL" id="JBHLXE010000086">
    <property type="protein sequence ID" value="MFC0179947.1"/>
    <property type="molecule type" value="Genomic_DNA"/>
</dbReference>
<comment type="caution">
    <text evidence="3">The sequence shown here is derived from an EMBL/GenBank/DDBJ whole genome shotgun (WGS) entry which is preliminary data.</text>
</comment>
<dbReference type="NCBIfam" id="NF041559">
    <property type="entry name" value="BTH_I2691_fam"/>
    <property type="match status" value="1"/>
</dbReference>
<evidence type="ECO:0000256" key="1">
    <source>
        <dbReference type="SAM" id="Phobius"/>
    </source>
</evidence>
<feature type="transmembrane region" description="Helical" evidence="1">
    <location>
        <begin position="792"/>
        <end position="811"/>
    </location>
</feature>
<protein>
    <submittedName>
        <fullName evidence="3">T6SS effector BTH_I2691 family protein</fullName>
    </submittedName>
</protein>
<sequence>MSEKNSCTFCHREGLAILPVRPRIIKDEIANNYKCNLPDTISVPVAATKQTSYVGSELRSGYLYVYNEQTEEWLDFYATPDGYYYPLISGVSADQAVMKGEIKPCAREANELARASFITLPYFNNLLFNSVFWFAWAKVEWTDVVRKRHEYPNYRNKYMQKFDMKKWVEKQTEDNCYLLEQLKETIIEYNIPQSDKDKLVYNFFDLKNTPFLIPKFLFSEVQEIADEFFSLKGDKNPDALIQEAQAVSGKIKPLIIVLNDPVAIMEDIGKLCDDFPKNEIFSNPKYERGIWLNSTLNLVKENVIKQEFDAIMEEKITNKIALASYMSQSHIGASDMANAMPYVRESTKEQYEDEAMKKALNTWATYDKYIDGEQQQAFNQTVNKLVEKLEKEVIEPLIDSFKVLIFHEQTINYFISNFDDQNIKSGTSFSQMVISAFLPMLVHKIILDECIEMLKVKKLEEKHYFVRTYYLNQKLIEDLLEEAYINENTDGLVSISRKAQQAPPPDFSVLPWQYVVETIGKINEIKPGLVVQAMDDVAYALSAPLMKFYSQPTVSNIPNRAVVFATAIATQKLIPVHIEASYDELLEIIKEKAAQIIQEEGKYSLSEAKKIARKFLKDNNISKKGKNGRGIFTTYLYIDPTIEGSINHLPKKERLDIFRQALQVSSKEVVEKQKIRIEYKNALFNVKVNGISAIIQAAILFRTAESAFATDASNETTLRWASGAFALGGTILAGFESAVNTFSSLKAIAGNSWFLSLVMAGRGFILVAGVISISYDLKHFFDEWSKGNKGMAILYGVSAGSMFVLTGLGVLGLWHPVLIVIASIAYFVSQFLIATFTDNELQKWLQRCMWGKLNDTSLIPFNTFEQEQAAFNQLIEETV</sequence>
<evidence type="ECO:0000313" key="4">
    <source>
        <dbReference type="Proteomes" id="UP001589758"/>
    </source>
</evidence>
<keyword evidence="1" id="KW-0812">Transmembrane</keyword>
<feature type="transmembrane region" description="Helical" evidence="1">
    <location>
        <begin position="753"/>
        <end position="771"/>
    </location>
</feature>
<dbReference type="Proteomes" id="UP001589758">
    <property type="component" value="Unassembled WGS sequence"/>
</dbReference>
<gene>
    <name evidence="3" type="ORF">ACFFIT_07580</name>
</gene>
<name>A0ABV6CAE3_9GAMM</name>
<evidence type="ECO:0000259" key="2">
    <source>
        <dbReference type="Pfam" id="PF20249"/>
    </source>
</evidence>
<dbReference type="InterPro" id="IPR048126">
    <property type="entry name" value="Toxin_VasX"/>
</dbReference>